<evidence type="ECO:0000313" key="2">
    <source>
        <dbReference type="EMBL" id="MDZ5607979.1"/>
    </source>
</evidence>
<dbReference type="Pfam" id="PF07336">
    <property type="entry name" value="ABATE"/>
    <property type="match status" value="1"/>
</dbReference>
<gene>
    <name evidence="2" type="ORF">U2I54_12945</name>
</gene>
<dbReference type="Proteomes" id="UP001291930">
    <property type="component" value="Unassembled WGS sequence"/>
</dbReference>
<feature type="domain" description="Zinc finger CGNR" evidence="1">
    <location>
        <begin position="151"/>
        <end position="188"/>
    </location>
</feature>
<name>A0ABU5JX13_9BACI</name>
<protein>
    <submittedName>
        <fullName evidence="2">CGNR zinc finger domain-containing protein</fullName>
    </submittedName>
</protein>
<keyword evidence="3" id="KW-1185">Reference proteome</keyword>
<dbReference type="RefSeq" id="WP_374217944.1">
    <property type="nucleotide sequence ID" value="NZ_JAXOVW010000024.1"/>
</dbReference>
<evidence type="ECO:0000313" key="3">
    <source>
        <dbReference type="Proteomes" id="UP001291930"/>
    </source>
</evidence>
<dbReference type="InterPro" id="IPR023286">
    <property type="entry name" value="ABATE_dom_sf"/>
</dbReference>
<dbReference type="Gene3D" id="1.10.3300.10">
    <property type="entry name" value="Jann2411-like domain"/>
    <property type="match status" value="1"/>
</dbReference>
<dbReference type="EMBL" id="JAXOVW010000024">
    <property type="protein sequence ID" value="MDZ5607979.1"/>
    <property type="molecule type" value="Genomic_DNA"/>
</dbReference>
<dbReference type="InterPro" id="IPR010852">
    <property type="entry name" value="ABATE"/>
</dbReference>
<dbReference type="PANTHER" id="PTHR35525">
    <property type="entry name" value="BLL6575 PROTEIN"/>
    <property type="match status" value="1"/>
</dbReference>
<dbReference type="Pfam" id="PF11706">
    <property type="entry name" value="zf-CGNR"/>
    <property type="match status" value="1"/>
</dbReference>
<comment type="caution">
    <text evidence="2">The sequence shown here is derived from an EMBL/GenBank/DDBJ whole genome shotgun (WGS) entry which is preliminary data.</text>
</comment>
<reference evidence="3" key="1">
    <citation type="submission" date="2023-11" db="EMBL/GenBank/DDBJ databases">
        <title>Genome Sequence of Bacillus pseudomycoides stain BUPM19.</title>
        <authorList>
            <person name="Farhat A."/>
        </authorList>
    </citation>
    <scope>NUCLEOTIDE SEQUENCE [LARGE SCALE GENOMIC DNA]</scope>
    <source>
        <strain evidence="3">BUPM19</strain>
    </source>
</reference>
<proteinExistence type="predicted"/>
<dbReference type="SUPFAM" id="SSF160904">
    <property type="entry name" value="Jann2411-like"/>
    <property type="match status" value="1"/>
</dbReference>
<dbReference type="PANTHER" id="PTHR35525:SF3">
    <property type="entry name" value="BLL6575 PROTEIN"/>
    <property type="match status" value="1"/>
</dbReference>
<accession>A0ABU5JX13</accession>
<organism evidence="2 3">
    <name type="scientific">Bacillus bingmayongensis</name>
    <dbReference type="NCBI Taxonomy" id="1150157"/>
    <lineage>
        <taxon>Bacteria</taxon>
        <taxon>Bacillati</taxon>
        <taxon>Bacillota</taxon>
        <taxon>Bacilli</taxon>
        <taxon>Bacillales</taxon>
        <taxon>Bacillaceae</taxon>
        <taxon>Bacillus</taxon>
    </lineage>
</organism>
<dbReference type="InterPro" id="IPR021005">
    <property type="entry name" value="Znf_CGNR"/>
</dbReference>
<evidence type="ECO:0000259" key="1">
    <source>
        <dbReference type="Pfam" id="PF11706"/>
    </source>
</evidence>
<sequence length="193" mass="22598">MDKQTYFPLISGDISIDLINTEVIRWGTKHELLTDTEKLNDWLHILSEHNPSLKWLLTHKTDTLLNEDLKQLLLFRDSLRTLFEKNIQKQGVIESVHIEEIQLLANTVSYSFQLFHDTIIPIPNGTFYECIQSLIALNVLQLIANNQLQYLRHCQNEACILLFLDKTGRRKWCSMKICGNRNKVTKHVKNKKK</sequence>